<name>A0A3M6TZF5_POCDA</name>
<keyword evidence="16 17" id="KW-0464">Manganese</keyword>
<dbReference type="SMART" id="SM00458">
    <property type="entry name" value="RICIN"/>
    <property type="match status" value="1"/>
</dbReference>
<organism evidence="19 20">
    <name type="scientific">Pocillopora damicornis</name>
    <name type="common">Cauliflower coral</name>
    <name type="synonym">Millepora damicornis</name>
    <dbReference type="NCBI Taxonomy" id="46731"/>
    <lineage>
        <taxon>Eukaryota</taxon>
        <taxon>Metazoa</taxon>
        <taxon>Cnidaria</taxon>
        <taxon>Anthozoa</taxon>
        <taxon>Hexacorallia</taxon>
        <taxon>Scleractinia</taxon>
        <taxon>Astrocoeniina</taxon>
        <taxon>Pocilloporidae</taxon>
        <taxon>Pocillopora</taxon>
    </lineage>
</organism>
<evidence type="ECO:0000313" key="19">
    <source>
        <dbReference type="EMBL" id="RMX46741.1"/>
    </source>
</evidence>
<reference evidence="19 20" key="1">
    <citation type="journal article" date="2018" name="Sci. Rep.">
        <title>Comparative analysis of the Pocillopora damicornis genome highlights role of immune system in coral evolution.</title>
        <authorList>
            <person name="Cunning R."/>
            <person name="Bay R.A."/>
            <person name="Gillette P."/>
            <person name="Baker A.C."/>
            <person name="Traylor-Knowles N."/>
        </authorList>
    </citation>
    <scope>NUCLEOTIDE SEQUENCE [LARGE SCALE GENOMIC DNA]</scope>
    <source>
        <strain evidence="19">RSMAS</strain>
        <tissue evidence="19">Whole animal</tissue>
    </source>
</reference>
<evidence type="ECO:0000256" key="16">
    <source>
        <dbReference type="ARBA" id="ARBA00023211"/>
    </source>
</evidence>
<dbReference type="EC" id="2.4.1.-" evidence="17"/>
<dbReference type="FunFam" id="3.90.550.10:FF:000053">
    <property type="entry name" value="Polypeptide N-acetylgalactosaminyltransferase"/>
    <property type="match status" value="1"/>
</dbReference>
<dbReference type="Gene3D" id="3.90.550.10">
    <property type="entry name" value="Spore Coat Polysaccharide Biosynthesis Protein SpsA, Chain A"/>
    <property type="match status" value="1"/>
</dbReference>
<dbReference type="InterPro" id="IPR001173">
    <property type="entry name" value="Glyco_trans_2-like"/>
</dbReference>
<evidence type="ECO:0000256" key="2">
    <source>
        <dbReference type="ARBA" id="ARBA00004323"/>
    </source>
</evidence>
<dbReference type="Proteomes" id="UP000275408">
    <property type="component" value="Unassembled WGS sequence"/>
</dbReference>
<keyword evidence="5 17" id="KW-0328">Glycosyltransferase</keyword>
<evidence type="ECO:0000256" key="9">
    <source>
        <dbReference type="ARBA" id="ARBA00022734"/>
    </source>
</evidence>
<dbReference type="GO" id="GO:0004653">
    <property type="term" value="F:polypeptide N-acetylgalactosaminyltransferase activity"/>
    <property type="evidence" value="ECO:0007669"/>
    <property type="project" value="TreeGrafter"/>
</dbReference>
<dbReference type="GO" id="GO:0046872">
    <property type="term" value="F:metal ion binding"/>
    <property type="evidence" value="ECO:0007669"/>
    <property type="project" value="UniProtKB-KW"/>
</dbReference>
<dbReference type="OrthoDB" id="6119243at2759"/>
<comment type="subcellular location">
    <subcellularLocation>
        <location evidence="2 17">Golgi apparatus membrane</location>
        <topology evidence="2 17">Single-pass type II membrane protein</topology>
    </subcellularLocation>
</comment>
<keyword evidence="9 17" id="KW-0430">Lectin</keyword>
<evidence type="ECO:0000256" key="8">
    <source>
        <dbReference type="ARBA" id="ARBA00022723"/>
    </source>
</evidence>
<dbReference type="InterPro" id="IPR029044">
    <property type="entry name" value="Nucleotide-diphossugar_trans"/>
</dbReference>
<evidence type="ECO:0000259" key="18">
    <source>
        <dbReference type="SMART" id="SM00458"/>
    </source>
</evidence>
<keyword evidence="10" id="KW-0735">Signal-anchor</keyword>
<evidence type="ECO:0000256" key="5">
    <source>
        <dbReference type="ARBA" id="ARBA00022676"/>
    </source>
</evidence>
<dbReference type="CDD" id="cd02510">
    <property type="entry name" value="pp-GalNAc-T"/>
    <property type="match status" value="1"/>
</dbReference>
<evidence type="ECO:0000256" key="17">
    <source>
        <dbReference type="RuleBase" id="RU361242"/>
    </source>
</evidence>
<dbReference type="GO" id="GO:0000139">
    <property type="term" value="C:Golgi membrane"/>
    <property type="evidence" value="ECO:0007669"/>
    <property type="project" value="UniProtKB-SubCell"/>
</dbReference>
<dbReference type="AlphaFoldDB" id="A0A3M6TZF5"/>
<keyword evidence="12 17" id="KW-0333">Golgi apparatus</keyword>
<keyword evidence="11 17" id="KW-1133">Transmembrane helix</keyword>
<protein>
    <recommendedName>
        <fullName evidence="17">Polypeptide N-acetylgalactosaminyltransferase</fullName>
        <ecNumber evidence="17">2.4.1.-</ecNumber>
    </recommendedName>
    <alternativeName>
        <fullName evidence="17">Protein-UDP acetylgalactosaminyltransferase</fullName>
    </alternativeName>
</protein>
<dbReference type="UniPathway" id="UPA00378"/>
<dbReference type="GO" id="GO:0030246">
    <property type="term" value="F:carbohydrate binding"/>
    <property type="evidence" value="ECO:0007669"/>
    <property type="project" value="UniProtKB-KW"/>
</dbReference>
<keyword evidence="15" id="KW-0325">Glycoprotein</keyword>
<sequence>MENLIQLIQIYNRDPLFNSLIMRFKLKRTCKCLGALLICTIVYLFVNCGFGGCAKYKLDPIHVANSHPELGEMIKIEDFWTPEKEKYTPRGPGSFGEPVETEAGSEHLKDSAYAEYGFNQYISDKISLERPLKDTRHFACKERKYPRNLPKASVIIVFHNEGWSTLLRTVHSVINRSPPHMLQEIVMVDDFSDKAHLKKKLEDYTRKLGKIKIVRTNERVGLIKARSIGASSAIGEVVLFLDAHCEANVGWLPPLLERIALDRRTAVCPTIDFIDHNTFQYKPMDPYIRGTFNWRFDYKERPVRPEQMKKRKDPTQEVRSPVMAGGLFAINREFFSELGQYDPGMFIWGGEQYELSFKLWQCGGQLENIPCSRVGHVYRHHVPYSYPKADATLINFKRVAEVWMDEYKEWLYDKKPELKNVDPGDISDRLALRKRLKCKSFKWYMENVANDTVRSIYEPLKANGPIRNPSTNLCLDSMGRKAGGELGLVTCHGMMGNQAFQYTFLDEFRQDEACLDVSQGHSGAKITLYGCHELKGNQEFKYTKENKLLHVITNNCVTATNKGYPVMERCDNIPEQIWEIQLNDLSKLTTKRPP</sequence>
<evidence type="ECO:0000256" key="11">
    <source>
        <dbReference type="ARBA" id="ARBA00022989"/>
    </source>
</evidence>
<evidence type="ECO:0000256" key="3">
    <source>
        <dbReference type="ARBA" id="ARBA00004922"/>
    </source>
</evidence>
<dbReference type="InterPro" id="IPR045885">
    <property type="entry name" value="GalNAc-T"/>
</dbReference>
<evidence type="ECO:0000256" key="12">
    <source>
        <dbReference type="ARBA" id="ARBA00023034"/>
    </source>
</evidence>
<dbReference type="PANTHER" id="PTHR11675">
    <property type="entry name" value="N-ACETYLGALACTOSAMINYLTRANSFERASE"/>
    <property type="match status" value="1"/>
</dbReference>
<keyword evidence="8" id="KW-0479">Metal-binding</keyword>
<evidence type="ECO:0000256" key="14">
    <source>
        <dbReference type="ARBA" id="ARBA00023157"/>
    </source>
</evidence>
<dbReference type="Pfam" id="PF00652">
    <property type="entry name" value="Ricin_B_lectin"/>
    <property type="match status" value="1"/>
</dbReference>
<dbReference type="Gene3D" id="2.80.10.50">
    <property type="match status" value="1"/>
</dbReference>
<evidence type="ECO:0000256" key="10">
    <source>
        <dbReference type="ARBA" id="ARBA00022968"/>
    </source>
</evidence>
<keyword evidence="6 17" id="KW-0808">Transferase</keyword>
<dbReference type="CDD" id="cd23433">
    <property type="entry name" value="beta-trefoil_Ricin_GALNT1-like"/>
    <property type="match status" value="1"/>
</dbReference>
<comment type="pathway">
    <text evidence="3 17">Protein modification; protein glycosylation.</text>
</comment>
<dbReference type="EMBL" id="RCHS01002585">
    <property type="protein sequence ID" value="RMX46741.1"/>
    <property type="molecule type" value="Genomic_DNA"/>
</dbReference>
<evidence type="ECO:0000256" key="13">
    <source>
        <dbReference type="ARBA" id="ARBA00023136"/>
    </source>
</evidence>
<proteinExistence type="inferred from homology"/>
<evidence type="ECO:0000256" key="15">
    <source>
        <dbReference type="ARBA" id="ARBA00023180"/>
    </source>
</evidence>
<dbReference type="SUPFAM" id="SSF53448">
    <property type="entry name" value="Nucleotide-diphospho-sugar transferases"/>
    <property type="match status" value="1"/>
</dbReference>
<evidence type="ECO:0000256" key="1">
    <source>
        <dbReference type="ARBA" id="ARBA00001936"/>
    </source>
</evidence>
<evidence type="ECO:0000256" key="4">
    <source>
        <dbReference type="ARBA" id="ARBA00005680"/>
    </source>
</evidence>
<keyword evidence="13 17" id="KW-0472">Membrane</keyword>
<dbReference type="STRING" id="46731.A0A3M6TZF5"/>
<dbReference type="PANTHER" id="PTHR11675:SF68">
    <property type="entry name" value="N-ACETYLGALACTOSAMINYLTRANSFERASE 7"/>
    <property type="match status" value="1"/>
</dbReference>
<dbReference type="InterPro" id="IPR000772">
    <property type="entry name" value="Ricin_B_lectin"/>
</dbReference>
<evidence type="ECO:0000313" key="20">
    <source>
        <dbReference type="Proteomes" id="UP000275408"/>
    </source>
</evidence>
<gene>
    <name evidence="19" type="ORF">pdam_00007696</name>
</gene>
<comment type="cofactor">
    <cofactor evidence="1 17">
        <name>Mn(2+)</name>
        <dbReference type="ChEBI" id="CHEBI:29035"/>
    </cofactor>
</comment>
<comment type="similarity">
    <text evidence="4 17">Belongs to the glycosyltransferase 2 family. GalNAc-T subfamily.</text>
</comment>
<evidence type="ECO:0000256" key="7">
    <source>
        <dbReference type="ARBA" id="ARBA00022692"/>
    </source>
</evidence>
<dbReference type="SUPFAM" id="SSF50370">
    <property type="entry name" value="Ricin B-like lectins"/>
    <property type="match status" value="1"/>
</dbReference>
<comment type="caution">
    <text evidence="19">The sequence shown here is derived from an EMBL/GenBank/DDBJ whole genome shotgun (WGS) entry which is preliminary data.</text>
</comment>
<accession>A0A3M6TZF5</accession>
<feature type="transmembrane region" description="Helical" evidence="17">
    <location>
        <begin position="32"/>
        <end position="52"/>
    </location>
</feature>
<keyword evidence="7 17" id="KW-0812">Transmembrane</keyword>
<dbReference type="PROSITE" id="PS50231">
    <property type="entry name" value="RICIN_B_LECTIN"/>
    <property type="match status" value="1"/>
</dbReference>
<dbReference type="GO" id="GO:0006493">
    <property type="term" value="P:protein O-linked glycosylation"/>
    <property type="evidence" value="ECO:0007669"/>
    <property type="project" value="TreeGrafter"/>
</dbReference>
<evidence type="ECO:0000256" key="6">
    <source>
        <dbReference type="ARBA" id="ARBA00022679"/>
    </source>
</evidence>
<feature type="domain" description="Ricin B lectin" evidence="18">
    <location>
        <begin position="463"/>
        <end position="581"/>
    </location>
</feature>
<keyword evidence="20" id="KW-1185">Reference proteome</keyword>
<keyword evidence="14 17" id="KW-1015">Disulfide bond</keyword>
<dbReference type="Pfam" id="PF00535">
    <property type="entry name" value="Glycos_transf_2"/>
    <property type="match status" value="1"/>
</dbReference>
<dbReference type="InterPro" id="IPR035992">
    <property type="entry name" value="Ricin_B-like_lectins"/>
</dbReference>